<accession>A0ABM9A0R6</accession>
<sequence length="186" mass="21915">MTWRHITLTIATIVAVALPSWVKGEHCRENSWNQALEKQQQLDDWYNKHASSFNQMLYLHRQKNFLHQQFSITELKQFWLPQNGSLQLKVSQQIYNANMVVSQLQEEETHLRASLPNVQEMQKQWEQISSHCDEAKLVRNAITSTHYALSNYKLEKDLTTLINKVGYLKSLYQQEADLLQEILTEQ</sequence>
<dbReference type="RefSeq" id="WP_237360233.1">
    <property type="nucleotide sequence ID" value="NZ_CAKLDM010000001.1"/>
</dbReference>
<evidence type="ECO:0008006" key="3">
    <source>
        <dbReference type="Google" id="ProtNLM"/>
    </source>
</evidence>
<reference evidence="1" key="1">
    <citation type="submission" date="2021-11" db="EMBL/GenBank/DDBJ databases">
        <authorList>
            <person name="Rodrigo-Torres L."/>
            <person name="Arahal R. D."/>
            <person name="Lucena T."/>
        </authorList>
    </citation>
    <scope>NUCLEOTIDE SEQUENCE</scope>
    <source>
        <strain evidence="1">CECT 7928</strain>
    </source>
</reference>
<proteinExistence type="predicted"/>
<keyword evidence="2" id="KW-1185">Reference proteome</keyword>
<name>A0ABM9A0R6_9VIBR</name>
<dbReference type="EMBL" id="CAKLDM010000001">
    <property type="protein sequence ID" value="CAH0536999.1"/>
    <property type="molecule type" value="Genomic_DNA"/>
</dbReference>
<evidence type="ECO:0000313" key="2">
    <source>
        <dbReference type="Proteomes" id="UP000838748"/>
    </source>
</evidence>
<gene>
    <name evidence="1" type="ORF">VMF7928_00856</name>
</gene>
<evidence type="ECO:0000313" key="1">
    <source>
        <dbReference type="EMBL" id="CAH0536999.1"/>
    </source>
</evidence>
<protein>
    <recommendedName>
        <fullName evidence="3">ATPase</fullName>
    </recommendedName>
</protein>
<organism evidence="1 2">
    <name type="scientific">Vibrio marisflavi CECT 7928</name>
    <dbReference type="NCBI Taxonomy" id="634439"/>
    <lineage>
        <taxon>Bacteria</taxon>
        <taxon>Pseudomonadati</taxon>
        <taxon>Pseudomonadota</taxon>
        <taxon>Gammaproteobacteria</taxon>
        <taxon>Vibrionales</taxon>
        <taxon>Vibrionaceae</taxon>
        <taxon>Vibrio</taxon>
    </lineage>
</organism>
<dbReference type="Proteomes" id="UP000838748">
    <property type="component" value="Unassembled WGS sequence"/>
</dbReference>
<comment type="caution">
    <text evidence="1">The sequence shown here is derived from an EMBL/GenBank/DDBJ whole genome shotgun (WGS) entry which is preliminary data.</text>
</comment>